<name>H6WBA9_VAULI</name>
<dbReference type="EMBL" id="JQ062428">
    <property type="protein sequence ID" value="AFA52597.1"/>
    <property type="molecule type" value="Genomic_DNA"/>
</dbReference>
<keyword evidence="3" id="KW-0732">Signal</keyword>
<evidence type="ECO:0000256" key="3">
    <source>
        <dbReference type="SAM" id="SignalP"/>
    </source>
</evidence>
<feature type="chain" id="PRO_5003607968" description="DUF1517 domain-containing protein" evidence="3">
    <location>
        <begin position="35"/>
        <end position="331"/>
    </location>
</feature>
<protein>
    <recommendedName>
        <fullName evidence="5">DUF1517 domain-containing protein</fullName>
    </recommendedName>
</protein>
<feature type="transmembrane region" description="Helical" evidence="2">
    <location>
        <begin position="100"/>
        <end position="122"/>
    </location>
</feature>
<dbReference type="PANTHER" id="PTHR33975">
    <property type="entry name" value="MYELIN-ASSOCIATED OLIGODENDROCYTE BASIC PROTEIN"/>
    <property type="match status" value="1"/>
</dbReference>
<evidence type="ECO:0008006" key="5">
    <source>
        <dbReference type="Google" id="ProtNLM"/>
    </source>
</evidence>
<dbReference type="AlphaFoldDB" id="H6WBA9"/>
<keyword evidence="2" id="KW-0472">Membrane</keyword>
<keyword evidence="2" id="KW-0812">Transmembrane</keyword>
<sequence>MMSQGEPKFQMKKAALSFFLSLAVLAGSSFDVQAATKSGGRAGGSQFSSPSSSQSYSPSQSTQYAPSYSTTTIMPVPVPVPSFSPFGYGMGFGYPMATAMFAPSLVDVAIVGVVIFAISQVLNSGSSLTQNRWGNFDDDYFSSLGNGVSVLKLQICLDCKDRTENGVLGQIRNIAQTSQNTGLSYMTSEACLALLRNSDNWISASSKFEYFDPRNSNKAESAFNAYSVAERSKFEKETTENFSQNEIGVPTKAVVSLVLAINGETLRPFDLDKSVNSVSALKNALSKISSDSLTDDGMNVLAAELIWTPEDAREVLDRESIIQDFPELMDL</sequence>
<feature type="compositionally biased region" description="Low complexity" evidence="1">
    <location>
        <begin position="45"/>
        <end position="63"/>
    </location>
</feature>
<dbReference type="Pfam" id="PF07466">
    <property type="entry name" value="DUF1517"/>
    <property type="match status" value="1"/>
</dbReference>
<feature type="signal peptide" evidence="3">
    <location>
        <begin position="1"/>
        <end position="34"/>
    </location>
</feature>
<dbReference type="InterPro" id="IPR010903">
    <property type="entry name" value="DUF1517"/>
</dbReference>
<feature type="region of interest" description="Disordered" evidence="1">
    <location>
        <begin position="41"/>
        <end position="63"/>
    </location>
</feature>
<accession>H6WBA9</accession>
<evidence type="ECO:0000313" key="4">
    <source>
        <dbReference type="EMBL" id="AFA52597.1"/>
    </source>
</evidence>
<dbReference type="InterPro" id="IPR053023">
    <property type="entry name" value="FLAP_modulator"/>
</dbReference>
<organism evidence="4">
    <name type="scientific">Vaucheria litorea</name>
    <name type="common">Yellow-green alga</name>
    <dbReference type="NCBI Taxonomy" id="109269"/>
    <lineage>
        <taxon>Eukaryota</taxon>
        <taxon>Sar</taxon>
        <taxon>Stramenopiles</taxon>
        <taxon>Ochrophyta</taxon>
        <taxon>PX clade</taxon>
        <taxon>Xanthophyceae</taxon>
        <taxon>Vaucheriales</taxon>
        <taxon>Vaucheriaceae</taxon>
        <taxon>Vaucheria</taxon>
    </lineage>
</organism>
<reference evidence="4" key="1">
    <citation type="journal article" date="2012" name="Mol. Biol. Evol.">
        <title>Transcriptomic Evidence for the Expression of Horizontally Transferred Algal Nuclear Genes in the Photosynthetic Sea Slug, Elysia chlorotica.</title>
        <authorList>
            <person name="Pierce S.K."/>
            <person name="Fang X."/>
            <person name="Schwartz J.A."/>
            <person name="Jiang X."/>
            <person name="Zhao W."/>
            <person name="Curtis N.E."/>
            <person name="Kocot K.M."/>
            <person name="Yang B."/>
            <person name="Wang J."/>
        </authorList>
    </citation>
    <scope>NUCLEOTIDE SEQUENCE</scope>
</reference>
<keyword evidence="2" id="KW-1133">Transmembrane helix</keyword>
<evidence type="ECO:0000256" key="1">
    <source>
        <dbReference type="SAM" id="MobiDB-lite"/>
    </source>
</evidence>
<proteinExistence type="predicted"/>
<evidence type="ECO:0000256" key="2">
    <source>
        <dbReference type="SAM" id="Phobius"/>
    </source>
</evidence>
<dbReference type="PANTHER" id="PTHR33975:SF2">
    <property type="entry name" value="MYELIN-ASSOCIATED OLIGODENDROCYTE BASIC PROTEIN"/>
    <property type="match status" value="1"/>
</dbReference>